<dbReference type="Pfam" id="PF01135">
    <property type="entry name" value="PCMT"/>
    <property type="match status" value="1"/>
</dbReference>
<dbReference type="InterPro" id="IPR000682">
    <property type="entry name" value="PCMT"/>
</dbReference>
<evidence type="ECO:0000313" key="1">
    <source>
        <dbReference type="EMBL" id="MBW3098105.1"/>
    </source>
</evidence>
<dbReference type="RefSeq" id="WP_219202040.1">
    <property type="nucleotide sequence ID" value="NZ_JAHWQX010000003.1"/>
</dbReference>
<dbReference type="Proteomes" id="UP001430804">
    <property type="component" value="Unassembled WGS sequence"/>
</dbReference>
<reference evidence="1" key="1">
    <citation type="submission" date="2021-07" db="EMBL/GenBank/DDBJ databases">
        <title>Pseudohoeflea marina sp. nov. a polyhydroxyalcanoate-producing bacterium.</title>
        <authorList>
            <person name="Zheng W."/>
            <person name="Yu S."/>
            <person name="Huang Y."/>
        </authorList>
    </citation>
    <scope>NUCLEOTIDE SEQUENCE</scope>
    <source>
        <strain evidence="1">DP4N28-3</strain>
    </source>
</reference>
<accession>A0ABS6WQQ8</accession>
<proteinExistence type="predicted"/>
<organism evidence="1 2">
    <name type="scientific">Pseudohoeflea coraliihabitans</name>
    <dbReference type="NCBI Taxonomy" id="2860393"/>
    <lineage>
        <taxon>Bacteria</taxon>
        <taxon>Pseudomonadati</taxon>
        <taxon>Pseudomonadota</taxon>
        <taxon>Alphaproteobacteria</taxon>
        <taxon>Hyphomicrobiales</taxon>
        <taxon>Rhizobiaceae</taxon>
        <taxon>Pseudohoeflea</taxon>
    </lineage>
</organism>
<dbReference type="PANTHER" id="PTHR11579">
    <property type="entry name" value="PROTEIN-L-ISOASPARTATE O-METHYLTRANSFERASE"/>
    <property type="match status" value="1"/>
</dbReference>
<dbReference type="CDD" id="cd02440">
    <property type="entry name" value="AdoMet_MTases"/>
    <property type="match status" value="1"/>
</dbReference>
<protein>
    <submittedName>
        <fullName evidence="1">Protein-L-isoaspartate O-methyltransferase</fullName>
    </submittedName>
</protein>
<evidence type="ECO:0000313" key="2">
    <source>
        <dbReference type="Proteomes" id="UP001430804"/>
    </source>
</evidence>
<gene>
    <name evidence="1" type="ORF">KY465_12520</name>
</gene>
<comment type="caution">
    <text evidence="1">The sequence shown here is derived from an EMBL/GenBank/DDBJ whole genome shotgun (WGS) entry which is preliminary data.</text>
</comment>
<dbReference type="EMBL" id="JAHWQX010000003">
    <property type="protein sequence ID" value="MBW3098105.1"/>
    <property type="molecule type" value="Genomic_DNA"/>
</dbReference>
<dbReference type="PANTHER" id="PTHR11579:SF18">
    <property type="entry name" value="PROTEIN-L-ISOASPARTATE O-METHYLTRANSFERASE"/>
    <property type="match status" value="1"/>
</dbReference>
<name>A0ABS6WQQ8_9HYPH</name>
<sequence>MAQEFESARQKMVDNQIRTTDVTSHSVLQAFLSVEREKFVPANKAALAYIDSDIEVVAADEGRPARYLMEPSPLAKLLQLAAIDKNDVVLEIGGCCGYTAALLSLLAGSVVTLESDEALAQQATETLSANGYDNVAVVTGPLREGYASEAPFDVIFINGAIDEVPEELTSQLREGGRLVTVIGRGGAAQAHLLLRSGETLSGRPVFNAAVPILPGFEREAAFVF</sequence>
<keyword evidence="2" id="KW-1185">Reference proteome</keyword>